<proteinExistence type="predicted"/>
<sequence length="118" mass="12661">MRATKAESTTLLNCFARAKFVVRVNTGESEECADDLDSLPTEVLKHQASAEALHFESFHDLDSDMAMSPGLTDSKIVASVVPCEVDDDDIEADPSQSPMAVADAMAAMRKIAEIAVIC</sequence>
<accession>A0ACB7T914</accession>
<keyword evidence="2" id="KW-1185">Reference proteome</keyword>
<comment type="caution">
    <text evidence="1">The sequence shown here is derived from an EMBL/GenBank/DDBJ whole genome shotgun (WGS) entry which is preliminary data.</text>
</comment>
<gene>
    <name evidence="1" type="ORF">HPB50_006409</name>
</gene>
<dbReference type="EMBL" id="CM023490">
    <property type="protein sequence ID" value="KAH6942484.1"/>
    <property type="molecule type" value="Genomic_DNA"/>
</dbReference>
<reference evidence="1" key="1">
    <citation type="submission" date="2020-05" db="EMBL/GenBank/DDBJ databases">
        <title>Large-scale comparative analyses of tick genomes elucidate their genetic diversity and vector capacities.</title>
        <authorList>
            <person name="Jia N."/>
            <person name="Wang J."/>
            <person name="Shi W."/>
            <person name="Du L."/>
            <person name="Sun Y."/>
            <person name="Zhan W."/>
            <person name="Jiang J."/>
            <person name="Wang Q."/>
            <person name="Zhang B."/>
            <person name="Ji P."/>
            <person name="Sakyi L.B."/>
            <person name="Cui X."/>
            <person name="Yuan T."/>
            <person name="Jiang B."/>
            <person name="Yang W."/>
            <person name="Lam T.T.-Y."/>
            <person name="Chang Q."/>
            <person name="Ding S."/>
            <person name="Wang X."/>
            <person name="Zhu J."/>
            <person name="Ruan X."/>
            <person name="Zhao L."/>
            <person name="Wei J."/>
            <person name="Que T."/>
            <person name="Du C."/>
            <person name="Cheng J."/>
            <person name="Dai P."/>
            <person name="Han X."/>
            <person name="Huang E."/>
            <person name="Gao Y."/>
            <person name="Liu J."/>
            <person name="Shao H."/>
            <person name="Ye R."/>
            <person name="Li L."/>
            <person name="Wei W."/>
            <person name="Wang X."/>
            <person name="Wang C."/>
            <person name="Yang T."/>
            <person name="Huo Q."/>
            <person name="Li W."/>
            <person name="Guo W."/>
            <person name="Chen H."/>
            <person name="Zhou L."/>
            <person name="Ni X."/>
            <person name="Tian J."/>
            <person name="Zhou Y."/>
            <person name="Sheng Y."/>
            <person name="Liu T."/>
            <person name="Pan Y."/>
            <person name="Xia L."/>
            <person name="Li J."/>
            <person name="Zhao F."/>
            <person name="Cao W."/>
        </authorList>
    </citation>
    <scope>NUCLEOTIDE SEQUENCE</scope>
    <source>
        <strain evidence="1">Hyas-2018</strain>
    </source>
</reference>
<evidence type="ECO:0000313" key="1">
    <source>
        <dbReference type="EMBL" id="KAH6942484.1"/>
    </source>
</evidence>
<evidence type="ECO:0000313" key="2">
    <source>
        <dbReference type="Proteomes" id="UP000821845"/>
    </source>
</evidence>
<protein>
    <submittedName>
        <fullName evidence="1">Uncharacterized protein</fullName>
    </submittedName>
</protein>
<dbReference type="Proteomes" id="UP000821845">
    <property type="component" value="Chromosome 10"/>
</dbReference>
<organism evidence="1 2">
    <name type="scientific">Hyalomma asiaticum</name>
    <name type="common">Tick</name>
    <dbReference type="NCBI Taxonomy" id="266040"/>
    <lineage>
        <taxon>Eukaryota</taxon>
        <taxon>Metazoa</taxon>
        <taxon>Ecdysozoa</taxon>
        <taxon>Arthropoda</taxon>
        <taxon>Chelicerata</taxon>
        <taxon>Arachnida</taxon>
        <taxon>Acari</taxon>
        <taxon>Parasitiformes</taxon>
        <taxon>Ixodida</taxon>
        <taxon>Ixodoidea</taxon>
        <taxon>Ixodidae</taxon>
        <taxon>Hyalomminae</taxon>
        <taxon>Hyalomma</taxon>
    </lineage>
</organism>
<name>A0ACB7T914_HYAAI</name>